<name>A0AAV7L7J9_PLEWA</name>
<dbReference type="AlphaFoldDB" id="A0AAV7L7J9"/>
<feature type="compositionally biased region" description="Polar residues" evidence="3">
    <location>
        <begin position="48"/>
        <end position="58"/>
    </location>
</feature>
<dbReference type="Pfam" id="PF13561">
    <property type="entry name" value="adh_short_C2"/>
    <property type="match status" value="1"/>
</dbReference>
<evidence type="ECO:0000256" key="2">
    <source>
        <dbReference type="ARBA" id="ARBA00023002"/>
    </source>
</evidence>
<evidence type="ECO:0000313" key="5">
    <source>
        <dbReference type="Proteomes" id="UP001066276"/>
    </source>
</evidence>
<evidence type="ECO:0000256" key="3">
    <source>
        <dbReference type="SAM" id="MobiDB-lite"/>
    </source>
</evidence>
<dbReference type="PRINTS" id="PR00080">
    <property type="entry name" value="SDRFAMILY"/>
</dbReference>
<protein>
    <recommendedName>
        <fullName evidence="6">Dehydrogenase/reductase SDR family member 4</fullName>
    </recommendedName>
</protein>
<evidence type="ECO:0000313" key="4">
    <source>
        <dbReference type="EMBL" id="KAJ1087510.1"/>
    </source>
</evidence>
<dbReference type="SUPFAM" id="SSF51735">
    <property type="entry name" value="NAD(P)-binding Rossmann-fold domains"/>
    <property type="match status" value="1"/>
</dbReference>
<dbReference type="InterPro" id="IPR002347">
    <property type="entry name" value="SDR_fam"/>
</dbReference>
<organism evidence="4 5">
    <name type="scientific">Pleurodeles waltl</name>
    <name type="common">Iberian ribbed newt</name>
    <dbReference type="NCBI Taxonomy" id="8319"/>
    <lineage>
        <taxon>Eukaryota</taxon>
        <taxon>Metazoa</taxon>
        <taxon>Chordata</taxon>
        <taxon>Craniata</taxon>
        <taxon>Vertebrata</taxon>
        <taxon>Euteleostomi</taxon>
        <taxon>Amphibia</taxon>
        <taxon>Batrachia</taxon>
        <taxon>Caudata</taxon>
        <taxon>Salamandroidea</taxon>
        <taxon>Salamandridae</taxon>
        <taxon>Pleurodelinae</taxon>
        <taxon>Pleurodeles</taxon>
    </lineage>
</organism>
<comment type="caution">
    <text evidence="4">The sequence shown here is derived from an EMBL/GenBank/DDBJ whole genome shotgun (WGS) entry which is preliminary data.</text>
</comment>
<reference evidence="4" key="1">
    <citation type="journal article" date="2022" name="bioRxiv">
        <title>Sequencing and chromosome-scale assembly of the giantPleurodeles waltlgenome.</title>
        <authorList>
            <person name="Brown T."/>
            <person name="Elewa A."/>
            <person name="Iarovenko S."/>
            <person name="Subramanian E."/>
            <person name="Araus A.J."/>
            <person name="Petzold A."/>
            <person name="Susuki M."/>
            <person name="Suzuki K.-i.T."/>
            <person name="Hayashi T."/>
            <person name="Toyoda A."/>
            <person name="Oliveira C."/>
            <person name="Osipova E."/>
            <person name="Leigh N.D."/>
            <person name="Simon A."/>
            <person name="Yun M.H."/>
        </authorList>
    </citation>
    <scope>NUCLEOTIDE SEQUENCE</scope>
    <source>
        <strain evidence="4">20211129_DDA</strain>
        <tissue evidence="4">Liver</tissue>
    </source>
</reference>
<sequence>MGTSVHSRFDSHMQCSHTLLQTHAPGLVQLVGRRKTYKGLPPQGASARIQSSWHPSRQTRQEPAEGHTLRPPDIPAGALSKMVTVMGTRSIFSSLIRPHGIHRQPALMNLHSILRLNSSTVEWNTVHAGKVAIMTASTDGIGLAVARRLAQQGAHVIVSSRNQENVDKTIKQLKSENLSVSGTVCNVADKDHRKNLVELAMEEHGRIDYLFSNAATGVNAKCIFDTTEEEWTEVLHTNVTAMFLLVKQVLPHMQKLGSGSIVLTSSAVAYSFVPVFGPYCVSKTALTGLTKILASELAPMNIRLNSLAPGLTRTALSTPVWTNEALLKNMKEVYGFQRLAEPEEHAGIVSFLFSSDASYLTGETVVVAGGYKTRL</sequence>
<comment type="similarity">
    <text evidence="1">Belongs to the short-chain dehydrogenases/reductases (SDR) family.</text>
</comment>
<accession>A0AAV7L7J9</accession>
<dbReference type="InterPro" id="IPR036291">
    <property type="entry name" value="NAD(P)-bd_dom_sf"/>
</dbReference>
<gene>
    <name evidence="4" type="ORF">NDU88_000678</name>
</gene>
<feature type="region of interest" description="Disordered" evidence="3">
    <location>
        <begin position="39"/>
        <end position="75"/>
    </location>
</feature>
<dbReference type="EMBL" id="JANPWB010000015">
    <property type="protein sequence ID" value="KAJ1087510.1"/>
    <property type="molecule type" value="Genomic_DNA"/>
</dbReference>
<dbReference type="PROSITE" id="PS00061">
    <property type="entry name" value="ADH_SHORT"/>
    <property type="match status" value="1"/>
</dbReference>
<dbReference type="Proteomes" id="UP001066276">
    <property type="component" value="Chromosome 11"/>
</dbReference>
<dbReference type="InterPro" id="IPR020904">
    <property type="entry name" value="Sc_DH/Rdtase_CS"/>
</dbReference>
<dbReference type="Gene3D" id="3.40.50.720">
    <property type="entry name" value="NAD(P)-binding Rossmann-like Domain"/>
    <property type="match status" value="1"/>
</dbReference>
<keyword evidence="2" id="KW-0560">Oxidoreductase</keyword>
<dbReference type="PANTHER" id="PTHR43943">
    <property type="entry name" value="DEHYDROGENASE/REDUCTASE (SDR FAMILY) MEMBER 4"/>
    <property type="match status" value="1"/>
</dbReference>
<proteinExistence type="inferred from homology"/>
<keyword evidence="5" id="KW-1185">Reference proteome</keyword>
<dbReference type="PANTHER" id="PTHR43943:SF2">
    <property type="entry name" value="DEHYDROGENASE_REDUCTASE 4"/>
    <property type="match status" value="1"/>
</dbReference>
<dbReference type="PRINTS" id="PR00081">
    <property type="entry name" value="GDHRDH"/>
</dbReference>
<evidence type="ECO:0000256" key="1">
    <source>
        <dbReference type="ARBA" id="ARBA00006484"/>
    </source>
</evidence>
<dbReference type="GO" id="GO:0004090">
    <property type="term" value="F:carbonyl reductase (NADPH) activity"/>
    <property type="evidence" value="ECO:0007669"/>
    <property type="project" value="TreeGrafter"/>
</dbReference>
<dbReference type="FunFam" id="3.40.50.720:FF:000084">
    <property type="entry name" value="Short-chain dehydrogenase reductase"/>
    <property type="match status" value="1"/>
</dbReference>
<feature type="compositionally biased region" description="Basic and acidic residues" evidence="3">
    <location>
        <begin position="59"/>
        <end position="70"/>
    </location>
</feature>
<evidence type="ECO:0008006" key="6">
    <source>
        <dbReference type="Google" id="ProtNLM"/>
    </source>
</evidence>